<dbReference type="RefSeq" id="WP_038693704.1">
    <property type="nucleotide sequence ID" value="NZ_CP009286.1"/>
</dbReference>
<dbReference type="Gene3D" id="2.60.40.1080">
    <property type="match status" value="1"/>
</dbReference>
<dbReference type="Pfam" id="PF00395">
    <property type="entry name" value="SLH"/>
    <property type="match status" value="1"/>
</dbReference>
<sequence>MLFVRKNRNQAVRSQGVRLLRYAVVFALLTGIVSSGLFSATSTTIVAADAASEGAGYTSDQLEALNFLNEVRSRTGVQSVQLSATITKAAIAHAEFYNANKSDLPGLSAHSEISGRPGYTGKSAFERMTAAGWVSGARGYSYGEVMYFGQTSGKAAIQAWLDTAYHRSIILDPGFTEIGIAIVGGTAVLDAGGPGESQQAKVGITVYPYDQQTNVPVGFYGGEIPDPLSQFAVERTGYIISTHTDKDITSHTAKITDEMGTEIPFYEEVKGDDLYIFPKPILKGNHRYTVSLEYQVESSADTLKKVWSFTTGKGHALTGLTPAYTEIVLNEGGQFQLQVEGGFDDGTTEVLPGSEVKYTVKQNNGLKVSSTGAISGVKSGDYLLTVSSGSVSSQVKVKVYPKLKTKVYPATNPGKLTDITGNKALPAIEWALRAGVMTEASKGLFKPEAAVSEAEFWTMLLRAYNVNIEAYQPAKTKHWADAAYLIAKDRNFPLNGLSNVSARDSRITRLKIAEIIAAADGLNVKNNDAVKLVLGKDYVRCETELSISGYQGGKWITRAEAAQILQYLRPKLTELRGRPVSATPSSSIPALPPKQVYVEPLTLEDRTFFAKFAEDHTLVIKGKFTQFAGQTLKVQVQTGIKPLKVIDNVSVTLDSEGKFQIDCGPYEQEALNLYLVTPKGRFYLNIQYKTMNYTKYSSSYNA</sequence>
<name>A0A089LTD7_9BACL</name>
<dbReference type="Gene3D" id="3.40.33.10">
    <property type="entry name" value="CAP"/>
    <property type="match status" value="1"/>
</dbReference>
<dbReference type="HOGENOM" id="CLU_395268_0_0_9"/>
<dbReference type="AlphaFoldDB" id="A0A089LTD7"/>
<dbReference type="PANTHER" id="PTHR31157">
    <property type="entry name" value="SCP DOMAIN-CONTAINING PROTEIN"/>
    <property type="match status" value="1"/>
</dbReference>
<dbReference type="InterPro" id="IPR035940">
    <property type="entry name" value="CAP_sf"/>
</dbReference>
<evidence type="ECO:0000256" key="1">
    <source>
        <dbReference type="SAM" id="Phobius"/>
    </source>
</evidence>
<feature type="transmembrane region" description="Helical" evidence="1">
    <location>
        <begin position="20"/>
        <end position="38"/>
    </location>
</feature>
<keyword evidence="4" id="KW-1185">Reference proteome</keyword>
<protein>
    <recommendedName>
        <fullName evidence="2">SLH domain-containing protein</fullName>
    </recommendedName>
</protein>
<organism evidence="3 4">
    <name type="scientific">Paenibacillus stellifer</name>
    <dbReference type="NCBI Taxonomy" id="169760"/>
    <lineage>
        <taxon>Bacteria</taxon>
        <taxon>Bacillati</taxon>
        <taxon>Bacillota</taxon>
        <taxon>Bacilli</taxon>
        <taxon>Bacillales</taxon>
        <taxon>Paenibacillaceae</taxon>
        <taxon>Paenibacillus</taxon>
    </lineage>
</organism>
<dbReference type="OrthoDB" id="2079255at2"/>
<evidence type="ECO:0000313" key="3">
    <source>
        <dbReference type="EMBL" id="AIQ62468.1"/>
    </source>
</evidence>
<dbReference type="Pfam" id="PF00188">
    <property type="entry name" value="CAP"/>
    <property type="match status" value="1"/>
</dbReference>
<dbReference type="InterPro" id="IPR014044">
    <property type="entry name" value="CAP_dom"/>
</dbReference>
<dbReference type="SUPFAM" id="SSF55797">
    <property type="entry name" value="PR-1-like"/>
    <property type="match status" value="1"/>
</dbReference>
<evidence type="ECO:0000259" key="2">
    <source>
        <dbReference type="PROSITE" id="PS51272"/>
    </source>
</evidence>
<keyword evidence="1" id="KW-0472">Membrane</keyword>
<dbReference type="PROSITE" id="PS51272">
    <property type="entry name" value="SLH"/>
    <property type="match status" value="1"/>
</dbReference>
<dbReference type="KEGG" id="pste:PSTEL_04455"/>
<evidence type="ECO:0000313" key="4">
    <source>
        <dbReference type="Proteomes" id="UP000029507"/>
    </source>
</evidence>
<dbReference type="EMBL" id="CP009286">
    <property type="protein sequence ID" value="AIQ62468.1"/>
    <property type="molecule type" value="Genomic_DNA"/>
</dbReference>
<dbReference type="InterPro" id="IPR001119">
    <property type="entry name" value="SLH_dom"/>
</dbReference>
<reference evidence="3 4" key="1">
    <citation type="submission" date="2014-08" db="EMBL/GenBank/DDBJ databases">
        <title>Comparative genomics of the Paenibacillus odorifer group.</title>
        <authorList>
            <person name="den Bakker H.C."/>
            <person name="Tsai Y.-C."/>
            <person name="Martin N."/>
            <person name="Korlach J."/>
            <person name="Wiedmann M."/>
        </authorList>
    </citation>
    <scope>NUCLEOTIDE SEQUENCE [LARGE SCALE GENOMIC DNA]</scope>
    <source>
        <strain evidence="3 4">DSM 14472</strain>
    </source>
</reference>
<dbReference type="Proteomes" id="UP000029507">
    <property type="component" value="Chromosome"/>
</dbReference>
<dbReference type="PANTHER" id="PTHR31157:SF1">
    <property type="entry name" value="SCP DOMAIN-CONTAINING PROTEIN"/>
    <property type="match status" value="1"/>
</dbReference>
<proteinExistence type="predicted"/>
<feature type="domain" description="SLH" evidence="2">
    <location>
        <begin position="411"/>
        <end position="474"/>
    </location>
</feature>
<gene>
    <name evidence="3" type="ORF">PSTEL_04455</name>
</gene>
<accession>A0A089LTD7</accession>
<dbReference type="CDD" id="cd05379">
    <property type="entry name" value="CAP_bacterial"/>
    <property type="match status" value="1"/>
</dbReference>
<dbReference type="STRING" id="169760.PSTEL_04455"/>
<keyword evidence="1" id="KW-0812">Transmembrane</keyword>
<keyword evidence="1" id="KW-1133">Transmembrane helix</keyword>